<organism evidence="1">
    <name type="scientific">Planktothricoides sp. SpSt-374</name>
    <dbReference type="NCBI Taxonomy" id="2282167"/>
    <lineage>
        <taxon>Bacteria</taxon>
        <taxon>Bacillati</taxon>
        <taxon>Cyanobacteriota</taxon>
        <taxon>Cyanophyceae</taxon>
        <taxon>Oscillatoriophycideae</taxon>
        <taxon>Oscillatoriales</taxon>
        <taxon>Oscillatoriaceae</taxon>
        <taxon>Planktothricoides</taxon>
    </lineage>
</organism>
<dbReference type="AlphaFoldDB" id="A0A7C3VRI8"/>
<gene>
    <name evidence="1" type="ORF">ENR15_15445</name>
</gene>
<protein>
    <submittedName>
        <fullName evidence="1">Uncharacterized protein</fullName>
    </submittedName>
</protein>
<reference evidence="1" key="1">
    <citation type="journal article" date="2020" name="mSystems">
        <title>Genome- and Community-Level Interaction Insights into Carbon Utilization and Element Cycling Functions of Hydrothermarchaeota in Hydrothermal Sediment.</title>
        <authorList>
            <person name="Zhou Z."/>
            <person name="Liu Y."/>
            <person name="Xu W."/>
            <person name="Pan J."/>
            <person name="Luo Z.H."/>
            <person name="Li M."/>
        </authorList>
    </citation>
    <scope>NUCLEOTIDE SEQUENCE [LARGE SCALE GENOMIC DNA]</scope>
    <source>
        <strain evidence="1">SpSt-374</strain>
    </source>
</reference>
<evidence type="ECO:0000313" key="1">
    <source>
        <dbReference type="EMBL" id="HGG01991.1"/>
    </source>
</evidence>
<accession>A0A7C3VRI8</accession>
<dbReference type="EMBL" id="DSPX01000156">
    <property type="protein sequence ID" value="HGG01991.1"/>
    <property type="molecule type" value="Genomic_DNA"/>
</dbReference>
<comment type="caution">
    <text evidence="1">The sequence shown here is derived from an EMBL/GenBank/DDBJ whole genome shotgun (WGS) entry which is preliminary data.</text>
</comment>
<proteinExistence type="predicted"/>
<name>A0A7C3VRI8_9CYAN</name>
<sequence length="61" mass="6969">MWEVWGVWEVWEVWEVRSAIFPPSPLHPCTPAPLHPCSLSPLLITYSWNASPLTPTSNQLL</sequence>